<gene>
    <name evidence="3" type="ORF">TL10_09925</name>
</gene>
<dbReference type="InterPro" id="IPR036291">
    <property type="entry name" value="NAD(P)-bd_dom_sf"/>
</dbReference>
<proteinExistence type="inferred from homology"/>
<dbReference type="Pfam" id="PF13561">
    <property type="entry name" value="adh_short_C2"/>
    <property type="match status" value="1"/>
</dbReference>
<keyword evidence="2" id="KW-0560">Oxidoreductase</keyword>
<dbReference type="PANTHER" id="PTHR43639">
    <property type="entry name" value="OXIDOREDUCTASE, SHORT-CHAIN DEHYDROGENASE/REDUCTASE FAMILY (AFU_ORTHOLOGUE AFUA_5G02870)"/>
    <property type="match status" value="1"/>
</dbReference>
<dbReference type="GO" id="GO:0016491">
    <property type="term" value="F:oxidoreductase activity"/>
    <property type="evidence" value="ECO:0007669"/>
    <property type="project" value="UniProtKB-KW"/>
</dbReference>
<dbReference type="PRINTS" id="PR00081">
    <property type="entry name" value="GDHRDH"/>
</dbReference>
<protein>
    <submittedName>
        <fullName evidence="3">Short-chain dehydrogenase</fullName>
    </submittedName>
</protein>
<accession>A0A0D1LF74</accession>
<keyword evidence="4" id="KW-1185">Reference proteome</keyword>
<dbReference type="Gene3D" id="3.40.50.720">
    <property type="entry name" value="NAD(P)-binding Rossmann-like Domain"/>
    <property type="match status" value="1"/>
</dbReference>
<organism evidence="3 4">
    <name type="scientific">Mycolicibacterium llatzerense</name>
    <dbReference type="NCBI Taxonomy" id="280871"/>
    <lineage>
        <taxon>Bacteria</taxon>
        <taxon>Bacillati</taxon>
        <taxon>Actinomycetota</taxon>
        <taxon>Actinomycetes</taxon>
        <taxon>Mycobacteriales</taxon>
        <taxon>Mycobacteriaceae</taxon>
        <taxon>Mycolicibacterium</taxon>
    </lineage>
</organism>
<dbReference type="SUPFAM" id="SSF51735">
    <property type="entry name" value="NAD(P)-binding Rossmann-fold domains"/>
    <property type="match status" value="1"/>
</dbReference>
<dbReference type="CDD" id="cd05233">
    <property type="entry name" value="SDR_c"/>
    <property type="match status" value="1"/>
</dbReference>
<sequence>MSPEHTRLSGRTALVTGSTGGLGTAIARRLAQEGAHVVVSGRNAERGAELVTAIRVSGGDASFVAADLAGGDDAIRDLAERATEAVGGRLDILVNNAATLLMPTPTGDIAPAVLREAFEVNVFAPFLLTGVIAPAMVRAGGGAVVNIGSITGLRGASGSAIYNSNKAAIHSLTTSWADEYGPFGVRVNAVAPGPIATERQQEFADHIKPVLDRLPSRRMSTPEEVAASVAFLASDDAANIHGAVLSVDGGWAAV</sequence>
<dbReference type="PRINTS" id="PR00080">
    <property type="entry name" value="SDRFAMILY"/>
</dbReference>
<comment type="similarity">
    <text evidence="1">Belongs to the short-chain dehydrogenases/reductases (SDR) family.</text>
</comment>
<dbReference type="OrthoDB" id="286404at2"/>
<dbReference type="Proteomes" id="UP000032221">
    <property type="component" value="Unassembled WGS sequence"/>
</dbReference>
<name>A0A0D1LF74_9MYCO</name>
<evidence type="ECO:0000313" key="3">
    <source>
        <dbReference type="EMBL" id="KIU17092.1"/>
    </source>
</evidence>
<dbReference type="FunFam" id="3.40.50.720:FF:000084">
    <property type="entry name" value="Short-chain dehydrogenase reductase"/>
    <property type="match status" value="1"/>
</dbReference>
<evidence type="ECO:0000313" key="4">
    <source>
        <dbReference type="Proteomes" id="UP000032221"/>
    </source>
</evidence>
<dbReference type="InterPro" id="IPR002347">
    <property type="entry name" value="SDR_fam"/>
</dbReference>
<comment type="caution">
    <text evidence="3">The sequence shown here is derived from an EMBL/GenBank/DDBJ whole genome shotgun (WGS) entry which is preliminary data.</text>
</comment>
<evidence type="ECO:0000256" key="1">
    <source>
        <dbReference type="ARBA" id="ARBA00006484"/>
    </source>
</evidence>
<dbReference type="PATRIC" id="fig|280871.6.peg.2053"/>
<dbReference type="PANTHER" id="PTHR43639:SF1">
    <property type="entry name" value="SHORT-CHAIN DEHYDROGENASE_REDUCTASE FAMILY PROTEIN"/>
    <property type="match status" value="1"/>
</dbReference>
<dbReference type="EMBL" id="JXST01000011">
    <property type="protein sequence ID" value="KIU17092.1"/>
    <property type="molecule type" value="Genomic_DNA"/>
</dbReference>
<dbReference type="NCBIfam" id="NF005559">
    <property type="entry name" value="PRK07231.1"/>
    <property type="match status" value="1"/>
</dbReference>
<dbReference type="STRING" id="280871.TL10_09925"/>
<dbReference type="RefSeq" id="WP_043985520.1">
    <property type="nucleotide sequence ID" value="NZ_JXST01000011.1"/>
</dbReference>
<reference evidence="3 4" key="1">
    <citation type="submission" date="2015-01" db="EMBL/GenBank/DDBJ databases">
        <title>Genome sequence of Mycobacterium llatzerense and Mycobacterium immunogenum recovered from brain abscess.</title>
        <authorList>
            <person name="Greninger A.L."/>
            <person name="Langelier C."/>
            <person name="Cunningham G."/>
            <person name="Chiu C.Y."/>
            <person name="Miller S."/>
        </authorList>
    </citation>
    <scope>NUCLEOTIDE SEQUENCE [LARGE SCALE GENOMIC DNA]</scope>
    <source>
        <strain evidence="3 4">CLUC14</strain>
    </source>
</reference>
<dbReference type="AlphaFoldDB" id="A0A0D1LF74"/>
<evidence type="ECO:0000256" key="2">
    <source>
        <dbReference type="ARBA" id="ARBA00023002"/>
    </source>
</evidence>